<dbReference type="PANTHER" id="PTHR12358">
    <property type="entry name" value="SPHINGOSINE KINASE"/>
    <property type="match status" value="1"/>
</dbReference>
<dbReference type="InterPro" id="IPR016064">
    <property type="entry name" value="NAD/diacylglycerol_kinase_sf"/>
</dbReference>
<dbReference type="InterPro" id="IPR017438">
    <property type="entry name" value="ATP-NAD_kinase_N"/>
</dbReference>
<dbReference type="InterPro" id="IPR045540">
    <property type="entry name" value="YegS/DAGK_C"/>
</dbReference>
<keyword evidence="7" id="KW-0594">Phospholipid biosynthesis</keyword>
<keyword evidence="7" id="KW-0444">Lipid biosynthesis</keyword>
<dbReference type="SUPFAM" id="SSF111331">
    <property type="entry name" value="NAD kinase/diacylglycerol kinase-like"/>
    <property type="match status" value="1"/>
</dbReference>
<feature type="domain" description="DAGKc" evidence="9">
    <location>
        <begin position="15"/>
        <end position="146"/>
    </location>
</feature>
<organism evidence="10 11">
    <name type="scientific">Glutamicibacter ectropisis</name>
    <dbReference type="NCBI Taxonomy" id="3046593"/>
    <lineage>
        <taxon>Bacteria</taxon>
        <taxon>Bacillati</taxon>
        <taxon>Actinomycetota</taxon>
        <taxon>Actinomycetes</taxon>
        <taxon>Micrococcales</taxon>
        <taxon>Micrococcaceae</taxon>
        <taxon>Glutamicibacter</taxon>
    </lineage>
</organism>
<sequence>MRSTSVISILMMTFEQGGKVRIVFHPLAGRGVGRQRAQDLASSLSAVGVDSELIDASNPIEKDHQRTPVGCRAIVVVGGDGLIHRTLPYIVGTRIPVGILPAGSGNDLWRMLGHHNRAETFERIVSYCRHGGNTVKVDVLELRFEDSAYSAKYAIGAVSWGAEAKINAAANKLPRQLGALRYIVGLLLSLPKLKSFYSMVTTETLTFEGQALAASIANIQTLGGGIRLFPKSNFMDGTVELSMVKGTRVLPVLPSLGKILRGDSHRWKVSQQLSAARVKTQQDSYSDGEYVGTGNFDVRVLPGAIELID</sequence>
<accession>A0AAU6WA04</accession>
<keyword evidence="3" id="KW-0808">Transferase</keyword>
<comment type="cofactor">
    <cofactor evidence="1">
        <name>Mg(2+)</name>
        <dbReference type="ChEBI" id="CHEBI:18420"/>
    </cofactor>
</comment>
<dbReference type="GO" id="GO:0016301">
    <property type="term" value="F:kinase activity"/>
    <property type="evidence" value="ECO:0007669"/>
    <property type="project" value="UniProtKB-KW"/>
</dbReference>
<dbReference type="EMBL" id="CP125942">
    <property type="protein sequence ID" value="XAO44773.1"/>
    <property type="molecule type" value="Genomic_DNA"/>
</dbReference>
<evidence type="ECO:0000256" key="2">
    <source>
        <dbReference type="ARBA" id="ARBA00005983"/>
    </source>
</evidence>
<dbReference type="KEGG" id="gey:QMQ05_10385"/>
<comment type="similarity">
    <text evidence="2">Belongs to the diacylglycerol/lipid kinase family.</text>
</comment>
<keyword evidence="6" id="KW-0067">ATP-binding</keyword>
<evidence type="ECO:0000313" key="11">
    <source>
        <dbReference type="Proteomes" id="UP001486888"/>
    </source>
</evidence>
<evidence type="ECO:0000256" key="8">
    <source>
        <dbReference type="ARBA" id="ARBA00023264"/>
    </source>
</evidence>
<evidence type="ECO:0000256" key="4">
    <source>
        <dbReference type="ARBA" id="ARBA00022741"/>
    </source>
</evidence>
<dbReference type="Pfam" id="PF19279">
    <property type="entry name" value="YegS_C"/>
    <property type="match status" value="1"/>
</dbReference>
<proteinExistence type="inferred from homology"/>
<keyword evidence="5 10" id="KW-0418">Kinase</keyword>
<dbReference type="PROSITE" id="PS50146">
    <property type="entry name" value="DAGK"/>
    <property type="match status" value="1"/>
</dbReference>
<keyword evidence="11" id="KW-1185">Reference proteome</keyword>
<dbReference type="GO" id="GO:0008654">
    <property type="term" value="P:phospholipid biosynthetic process"/>
    <property type="evidence" value="ECO:0007669"/>
    <property type="project" value="UniProtKB-KW"/>
</dbReference>
<dbReference type="RefSeq" id="WP_345469798.1">
    <property type="nucleotide sequence ID" value="NZ_CP125942.1"/>
</dbReference>
<evidence type="ECO:0000256" key="6">
    <source>
        <dbReference type="ARBA" id="ARBA00022840"/>
    </source>
</evidence>
<protein>
    <submittedName>
        <fullName evidence="10">Diacylglycerol kinase family protein</fullName>
    </submittedName>
</protein>
<dbReference type="Gene3D" id="2.60.200.40">
    <property type="match status" value="1"/>
</dbReference>
<keyword evidence="4" id="KW-0547">Nucleotide-binding</keyword>
<evidence type="ECO:0000313" key="10">
    <source>
        <dbReference type="EMBL" id="XAO44773.1"/>
    </source>
</evidence>
<name>A0AAU6WA04_9MICC</name>
<dbReference type="InterPro" id="IPR050187">
    <property type="entry name" value="Lipid_Phosphate_FormReg"/>
</dbReference>
<gene>
    <name evidence="10" type="ORF">QMQ05_10385</name>
</gene>
<reference evidence="10 11" key="1">
    <citation type="submission" date="2023-05" db="EMBL/GenBank/DDBJ databases">
        <title>Glutamicibacter sp. B1, complete genome.</title>
        <authorList>
            <person name="Long Y.H."/>
            <person name="Fang T."/>
            <person name="Li X.Y."/>
        </authorList>
    </citation>
    <scope>NUCLEOTIDE SEQUENCE [LARGE SCALE GENOMIC DNA]</scope>
    <source>
        <strain evidence="10 11">B1</strain>
    </source>
</reference>
<keyword evidence="7" id="KW-0443">Lipid metabolism</keyword>
<dbReference type="Pfam" id="PF00781">
    <property type="entry name" value="DAGK_cat"/>
    <property type="match status" value="1"/>
</dbReference>
<dbReference type="Gene3D" id="3.40.50.10330">
    <property type="entry name" value="Probable inorganic polyphosphate/atp-NAD kinase, domain 1"/>
    <property type="match status" value="1"/>
</dbReference>
<dbReference type="Proteomes" id="UP001486888">
    <property type="component" value="Chromosome"/>
</dbReference>
<dbReference type="InterPro" id="IPR001206">
    <property type="entry name" value="Diacylglycerol_kinase_cat_dom"/>
</dbReference>
<keyword evidence="8" id="KW-1208">Phospholipid metabolism</keyword>
<dbReference type="PANTHER" id="PTHR12358:SF54">
    <property type="entry name" value="SPHINGOSINE KINASE RELATED PROTEIN"/>
    <property type="match status" value="1"/>
</dbReference>
<evidence type="ECO:0000256" key="5">
    <source>
        <dbReference type="ARBA" id="ARBA00022777"/>
    </source>
</evidence>
<evidence type="ECO:0000259" key="9">
    <source>
        <dbReference type="PROSITE" id="PS50146"/>
    </source>
</evidence>
<evidence type="ECO:0000256" key="3">
    <source>
        <dbReference type="ARBA" id="ARBA00022679"/>
    </source>
</evidence>
<evidence type="ECO:0000256" key="1">
    <source>
        <dbReference type="ARBA" id="ARBA00001946"/>
    </source>
</evidence>
<evidence type="ECO:0000256" key="7">
    <source>
        <dbReference type="ARBA" id="ARBA00023209"/>
    </source>
</evidence>
<dbReference type="GO" id="GO:0005524">
    <property type="term" value="F:ATP binding"/>
    <property type="evidence" value="ECO:0007669"/>
    <property type="project" value="UniProtKB-KW"/>
</dbReference>
<dbReference type="AlphaFoldDB" id="A0AAU6WA04"/>